<dbReference type="Pfam" id="PF00067">
    <property type="entry name" value="p450"/>
    <property type="match status" value="1"/>
</dbReference>
<dbReference type="InterPro" id="IPR036396">
    <property type="entry name" value="Cyt_P450_sf"/>
</dbReference>
<keyword evidence="6 8" id="KW-0503">Monooxygenase</keyword>
<evidence type="ECO:0000256" key="5">
    <source>
        <dbReference type="ARBA" id="ARBA00023004"/>
    </source>
</evidence>
<dbReference type="GO" id="GO:0004497">
    <property type="term" value="F:monooxygenase activity"/>
    <property type="evidence" value="ECO:0007669"/>
    <property type="project" value="UniProtKB-KW"/>
</dbReference>
<dbReference type="PRINTS" id="PR00385">
    <property type="entry name" value="P450"/>
</dbReference>
<dbReference type="GO" id="GO:0020037">
    <property type="term" value="F:heme binding"/>
    <property type="evidence" value="ECO:0007669"/>
    <property type="project" value="InterPro"/>
</dbReference>
<keyword evidence="3 7" id="KW-0479">Metal-binding</keyword>
<keyword evidence="9" id="KW-0472">Membrane</keyword>
<sequence>MLFRWDQSRGFSLCMAVLTVPVTLGAIYSAYLIYSGPDPSITALLLRAGLVYLSTSIRHDFADRFRNAGKARSLGCSQVPVYPHKDPILGLDLAWQQVRRRKNHTVVEGFIDRFQRYGHTHYQLALGQRIIVTDDPENIKTILATKFEDWPIAGARLHAVLPLLGPKSIFSSNGEAWHSARTMLRPAFVRDQVADFRCFERHTENFIQRIPTDGSTVDLQELLLAMSMDSSTDFLLGYSTGLLTENPLPDTREFTRAFGEAALKSSMKALVGPFLFKLPDRELDRNVKKVRDFVRYYLREVATEKAGNPKYQDSERAYVFLDELLKQDAPEEFVVDQILSVLIAGRDTTAMGIAVCFWFLARHPDAVVKLREEILSANAHDPTWEQLKNMKYLNSVIKESLRLVPPVPMNTRVANKDTVLPVGGGHDGRQPVFVAKGTPVRFSLISMQRRQDLYGPTAHKFSNARWLDDKFRPGWEYVPFHGGPRVCLGQQFALTQIAFVLFRVFQRFKAIEAADEGPMRLATSLTASFATGVPVRLTPA</sequence>
<evidence type="ECO:0000256" key="3">
    <source>
        <dbReference type="ARBA" id="ARBA00022723"/>
    </source>
</evidence>
<evidence type="ECO:0000256" key="7">
    <source>
        <dbReference type="PIRSR" id="PIRSR602401-1"/>
    </source>
</evidence>
<keyword evidence="7 8" id="KW-0349">Heme</keyword>
<evidence type="ECO:0008006" key="12">
    <source>
        <dbReference type="Google" id="ProtNLM"/>
    </source>
</evidence>
<dbReference type="InterPro" id="IPR017972">
    <property type="entry name" value="Cyt_P450_CS"/>
</dbReference>
<comment type="cofactor">
    <cofactor evidence="1 7">
        <name>heme</name>
        <dbReference type="ChEBI" id="CHEBI:30413"/>
    </cofactor>
</comment>
<keyword evidence="4 8" id="KW-0560">Oxidoreductase</keyword>
<dbReference type="InterPro" id="IPR047146">
    <property type="entry name" value="Cyt_P450_E_CYP52_fungi"/>
</dbReference>
<keyword evidence="5 7" id="KW-0408">Iron</keyword>
<keyword evidence="9" id="KW-1133">Transmembrane helix</keyword>
<feature type="binding site" description="axial binding residue" evidence="7">
    <location>
        <position position="487"/>
    </location>
    <ligand>
        <name>heme</name>
        <dbReference type="ChEBI" id="CHEBI:30413"/>
    </ligand>
    <ligandPart>
        <name>Fe</name>
        <dbReference type="ChEBI" id="CHEBI:18248"/>
    </ligandPart>
</feature>
<comment type="caution">
    <text evidence="10">The sequence shown here is derived from an EMBL/GenBank/DDBJ whole genome shotgun (WGS) entry which is preliminary data.</text>
</comment>
<dbReference type="PROSITE" id="PS00086">
    <property type="entry name" value="CYTOCHROME_P450"/>
    <property type="match status" value="1"/>
</dbReference>
<dbReference type="AlphaFoldDB" id="A0A420YCF7"/>
<organism evidence="10 11">
    <name type="scientific">Coniochaeta pulveracea</name>
    <dbReference type="NCBI Taxonomy" id="177199"/>
    <lineage>
        <taxon>Eukaryota</taxon>
        <taxon>Fungi</taxon>
        <taxon>Dikarya</taxon>
        <taxon>Ascomycota</taxon>
        <taxon>Pezizomycotina</taxon>
        <taxon>Sordariomycetes</taxon>
        <taxon>Sordariomycetidae</taxon>
        <taxon>Coniochaetales</taxon>
        <taxon>Coniochaetaceae</taxon>
        <taxon>Coniochaeta</taxon>
    </lineage>
</organism>
<reference evidence="10 11" key="1">
    <citation type="submission" date="2018-08" db="EMBL/GenBank/DDBJ databases">
        <title>Draft genome of the lignicolous fungus Coniochaeta pulveracea.</title>
        <authorList>
            <person name="Borstlap C.J."/>
            <person name="De Witt R.N."/>
            <person name="Botha A."/>
            <person name="Volschenk H."/>
        </authorList>
    </citation>
    <scope>NUCLEOTIDE SEQUENCE [LARGE SCALE GENOMIC DNA]</scope>
    <source>
        <strain evidence="10 11">CAB683</strain>
    </source>
</reference>
<feature type="transmembrane region" description="Helical" evidence="9">
    <location>
        <begin position="12"/>
        <end position="34"/>
    </location>
</feature>
<keyword evidence="9" id="KW-0812">Transmembrane</keyword>
<dbReference type="InterPro" id="IPR001128">
    <property type="entry name" value="Cyt_P450"/>
</dbReference>
<proteinExistence type="inferred from homology"/>
<dbReference type="Proteomes" id="UP000275385">
    <property type="component" value="Unassembled WGS sequence"/>
</dbReference>
<dbReference type="GO" id="GO:0016705">
    <property type="term" value="F:oxidoreductase activity, acting on paired donors, with incorporation or reduction of molecular oxygen"/>
    <property type="evidence" value="ECO:0007669"/>
    <property type="project" value="InterPro"/>
</dbReference>
<name>A0A420YCF7_9PEZI</name>
<evidence type="ECO:0000313" key="10">
    <source>
        <dbReference type="EMBL" id="RKU45534.1"/>
    </source>
</evidence>
<evidence type="ECO:0000256" key="1">
    <source>
        <dbReference type="ARBA" id="ARBA00001971"/>
    </source>
</evidence>
<dbReference type="InterPro" id="IPR002401">
    <property type="entry name" value="Cyt_P450_E_grp-I"/>
</dbReference>
<keyword evidence="11" id="KW-1185">Reference proteome</keyword>
<evidence type="ECO:0000256" key="9">
    <source>
        <dbReference type="SAM" id="Phobius"/>
    </source>
</evidence>
<dbReference type="CDD" id="cd11063">
    <property type="entry name" value="CYP52"/>
    <property type="match status" value="1"/>
</dbReference>
<evidence type="ECO:0000256" key="8">
    <source>
        <dbReference type="RuleBase" id="RU000461"/>
    </source>
</evidence>
<dbReference type="STRING" id="177199.A0A420YCF7"/>
<protein>
    <recommendedName>
        <fullName evidence="12">Protein kinase alk2</fullName>
    </recommendedName>
</protein>
<gene>
    <name evidence="10" type="ORF">DL546_004366</name>
</gene>
<dbReference type="Gene3D" id="1.10.630.10">
    <property type="entry name" value="Cytochrome P450"/>
    <property type="match status" value="1"/>
</dbReference>
<dbReference type="GO" id="GO:0005506">
    <property type="term" value="F:iron ion binding"/>
    <property type="evidence" value="ECO:0007669"/>
    <property type="project" value="InterPro"/>
</dbReference>
<dbReference type="PRINTS" id="PR00463">
    <property type="entry name" value="EP450I"/>
</dbReference>
<evidence type="ECO:0000256" key="6">
    <source>
        <dbReference type="ARBA" id="ARBA00023033"/>
    </source>
</evidence>
<dbReference type="OrthoDB" id="4187847at2759"/>
<dbReference type="SUPFAM" id="SSF48264">
    <property type="entry name" value="Cytochrome P450"/>
    <property type="match status" value="1"/>
</dbReference>
<evidence type="ECO:0000313" key="11">
    <source>
        <dbReference type="Proteomes" id="UP000275385"/>
    </source>
</evidence>
<dbReference type="EMBL" id="QVQW01000020">
    <property type="protein sequence ID" value="RKU45534.1"/>
    <property type="molecule type" value="Genomic_DNA"/>
</dbReference>
<accession>A0A420YCF7</accession>
<dbReference type="PANTHER" id="PTHR24287:SF17">
    <property type="entry name" value="P450, PUTATIVE (EUROFUNG)-RELATED"/>
    <property type="match status" value="1"/>
</dbReference>
<dbReference type="PANTHER" id="PTHR24287">
    <property type="entry name" value="P450, PUTATIVE (EUROFUNG)-RELATED"/>
    <property type="match status" value="1"/>
</dbReference>
<comment type="similarity">
    <text evidence="2 8">Belongs to the cytochrome P450 family.</text>
</comment>
<evidence type="ECO:0000256" key="4">
    <source>
        <dbReference type="ARBA" id="ARBA00023002"/>
    </source>
</evidence>
<evidence type="ECO:0000256" key="2">
    <source>
        <dbReference type="ARBA" id="ARBA00010617"/>
    </source>
</evidence>